<sequence>MPAAVAAVIAAQILSRLGTRITPEEAGSLGRSAVDALRADGWVIRANVGRTLVQAAPGLWEHDLPILAGLARGRTGNEIAEATSTPAATVRQRIRRLRARTGASNSPELVAIAYRAGWLDSLPAEPRAPIHLPDLETRVLEHLAAGRTNPELALALGVSVPTAVNYVRRLCNALDAARPGEPDHSSRCRAVALGYQHGHLSRPARQPAAA</sequence>
<name>A0A142K673_9CAUD</name>
<dbReference type="PANTHER" id="PTHR43214:SF43">
    <property type="entry name" value="TWO-COMPONENT RESPONSE REGULATOR"/>
    <property type="match status" value="1"/>
</dbReference>
<dbReference type="EMBL" id="KU958700">
    <property type="protein sequence ID" value="AMS01606.1"/>
    <property type="molecule type" value="Genomic_DNA"/>
</dbReference>
<dbReference type="Gene3D" id="1.10.10.10">
    <property type="entry name" value="Winged helix-like DNA-binding domain superfamily/Winged helix DNA-binding domain"/>
    <property type="match status" value="2"/>
</dbReference>
<dbReference type="InterPro" id="IPR016032">
    <property type="entry name" value="Sig_transdc_resp-reg_C-effctor"/>
</dbReference>
<dbReference type="InterPro" id="IPR036388">
    <property type="entry name" value="WH-like_DNA-bd_sf"/>
</dbReference>
<dbReference type="GO" id="GO:0006355">
    <property type="term" value="P:regulation of DNA-templated transcription"/>
    <property type="evidence" value="ECO:0007669"/>
    <property type="project" value="InterPro"/>
</dbReference>
<dbReference type="SMART" id="SM00421">
    <property type="entry name" value="HTH_LUXR"/>
    <property type="match status" value="2"/>
</dbReference>
<dbReference type="InterPro" id="IPR000792">
    <property type="entry name" value="Tscrpt_reg_LuxR_C"/>
</dbReference>
<reference evidence="3 4" key="1">
    <citation type="submission" date="2016-03" db="EMBL/GenBank/DDBJ databases">
        <authorList>
            <person name="Ploux O."/>
        </authorList>
    </citation>
    <scope>NUCLEOTIDE SEQUENCE [LARGE SCALE GENOMIC DNA]</scope>
</reference>
<keyword evidence="1" id="KW-0238">DNA-binding</keyword>
<gene>
    <name evidence="3" type="ORF">SEA_CHYMERA_47</name>
</gene>
<keyword evidence="4" id="KW-1185">Reference proteome</keyword>
<evidence type="ECO:0000256" key="1">
    <source>
        <dbReference type="ARBA" id="ARBA00023125"/>
    </source>
</evidence>
<protein>
    <submittedName>
        <fullName evidence="3">Transcriptional regulator</fullName>
    </submittedName>
</protein>
<dbReference type="GO" id="GO:0003677">
    <property type="term" value="F:DNA binding"/>
    <property type="evidence" value="ECO:0007669"/>
    <property type="project" value="UniProtKB-KW"/>
</dbReference>
<organism evidence="3 4">
    <name type="scientific">Streptomyces phage Chymera</name>
    <dbReference type="NCBI Taxonomy" id="1821728"/>
    <lineage>
        <taxon>Viruses</taxon>
        <taxon>Duplodnaviria</taxon>
        <taxon>Heunggongvirae</taxon>
        <taxon>Uroviricota</taxon>
        <taxon>Caudoviricetes</taxon>
        <taxon>Chymeravirus</taxon>
        <taxon>Chymeravirus chymera</taxon>
    </lineage>
</organism>
<evidence type="ECO:0000313" key="4">
    <source>
        <dbReference type="Proteomes" id="UP000223789"/>
    </source>
</evidence>
<proteinExistence type="predicted"/>
<dbReference type="InterPro" id="IPR039420">
    <property type="entry name" value="WalR-like"/>
</dbReference>
<feature type="domain" description="HTH luxR-type" evidence="2">
    <location>
        <begin position="56"/>
        <end position="113"/>
    </location>
</feature>
<dbReference type="PANTHER" id="PTHR43214">
    <property type="entry name" value="TWO-COMPONENT RESPONSE REGULATOR"/>
    <property type="match status" value="1"/>
</dbReference>
<dbReference type="Proteomes" id="UP000223789">
    <property type="component" value="Segment"/>
</dbReference>
<feature type="domain" description="HTH luxR-type" evidence="2">
    <location>
        <begin position="129"/>
        <end position="194"/>
    </location>
</feature>
<evidence type="ECO:0000313" key="3">
    <source>
        <dbReference type="EMBL" id="AMS01606.1"/>
    </source>
</evidence>
<evidence type="ECO:0000259" key="2">
    <source>
        <dbReference type="SMART" id="SM00421"/>
    </source>
</evidence>
<dbReference type="SUPFAM" id="SSF46894">
    <property type="entry name" value="C-terminal effector domain of the bipartite response regulators"/>
    <property type="match status" value="2"/>
</dbReference>
<accession>A0A142K673</accession>